<sequence>MAEDETLSGMSETDITTLKETLEAQQQLLQTLYVELEQEREASATAASEALSMILRLQGEKAAVKMEASQYKRLAEEKMYHAEESLAIFEDLIYQKEMEIAALEFQVQAYKCKLLSLGCNDVVGGENRFPETLIFQGSDLVKGETCGGGGNVKRFSSLPPLPLKDSHQKKSPIERQKSTINLPDLVQKIVEKKADQEISIQNLELEKKQGHGSGGNFDSYWQQIRMLDEQVKEISHSKDSARDKQNESRPCPLPSPVTINKSSDSTTLKVVTALNEVIHDDNLLEREENLSSSCSSSIQDIFEVPKLREKRKTCEKQTKRQNEAIDGVETKLGDLDLAPQETSKSCFKDETDSAKKMLSNLSKPRDEMSSHRNLALVHPPTSVAESQAQFQQLRRRVEQLEGERDGISREITYAGEEEKKLLREIHEQLNDIQAELFSWRKRKTKVHDDQCLDPLREVNYIDLVKLICKTKAEEKEYRENNRTMIEK</sequence>
<feature type="region of interest" description="Disordered" evidence="6">
    <location>
        <begin position="232"/>
        <end position="264"/>
    </location>
</feature>
<dbReference type="PROSITE" id="PS51775">
    <property type="entry name" value="GTD_BINDING"/>
    <property type="match status" value="1"/>
</dbReference>
<keyword evidence="5" id="KW-0175">Coiled coil</keyword>
<evidence type="ECO:0000256" key="4">
    <source>
        <dbReference type="ARBA" id="ARBA00023136"/>
    </source>
</evidence>
<keyword evidence="3" id="KW-1133">Transmembrane helix</keyword>
<accession>W9R993</accession>
<keyword evidence="2" id="KW-0812">Transmembrane</keyword>
<feature type="domain" description="GTD-binding" evidence="7">
    <location>
        <begin position="13"/>
        <end position="111"/>
    </location>
</feature>
<feature type="region of interest" description="Disordered" evidence="6">
    <location>
        <begin position="157"/>
        <end position="177"/>
    </location>
</feature>
<name>W9R993_9ROSA</name>
<dbReference type="InterPro" id="IPR007656">
    <property type="entry name" value="GTD-bd"/>
</dbReference>
<dbReference type="Proteomes" id="UP000030645">
    <property type="component" value="Unassembled WGS sequence"/>
</dbReference>
<evidence type="ECO:0000259" key="7">
    <source>
        <dbReference type="PROSITE" id="PS51775"/>
    </source>
</evidence>
<feature type="compositionally biased region" description="Basic and acidic residues" evidence="6">
    <location>
        <begin position="232"/>
        <end position="247"/>
    </location>
</feature>
<proteinExistence type="predicted"/>
<protein>
    <recommendedName>
        <fullName evidence="7">GTD-binding domain-containing protein</fullName>
    </recommendedName>
</protein>
<gene>
    <name evidence="8" type="ORF">L484_013946</name>
</gene>
<reference evidence="9" key="1">
    <citation type="submission" date="2013-01" db="EMBL/GenBank/DDBJ databases">
        <title>Draft Genome Sequence of a Mulberry Tree, Morus notabilis C.K. Schneid.</title>
        <authorList>
            <person name="He N."/>
            <person name="Zhao S."/>
        </authorList>
    </citation>
    <scope>NUCLEOTIDE SEQUENCE</scope>
</reference>
<dbReference type="Pfam" id="PF04576">
    <property type="entry name" value="Zein-binding"/>
    <property type="match status" value="1"/>
</dbReference>
<evidence type="ECO:0000256" key="2">
    <source>
        <dbReference type="ARBA" id="ARBA00022692"/>
    </source>
</evidence>
<organism evidence="8 9">
    <name type="scientific">Morus notabilis</name>
    <dbReference type="NCBI Taxonomy" id="981085"/>
    <lineage>
        <taxon>Eukaryota</taxon>
        <taxon>Viridiplantae</taxon>
        <taxon>Streptophyta</taxon>
        <taxon>Embryophyta</taxon>
        <taxon>Tracheophyta</taxon>
        <taxon>Spermatophyta</taxon>
        <taxon>Magnoliopsida</taxon>
        <taxon>eudicotyledons</taxon>
        <taxon>Gunneridae</taxon>
        <taxon>Pentapetalae</taxon>
        <taxon>rosids</taxon>
        <taxon>fabids</taxon>
        <taxon>Rosales</taxon>
        <taxon>Moraceae</taxon>
        <taxon>Moreae</taxon>
        <taxon>Morus</taxon>
    </lineage>
</organism>
<dbReference type="eggNOG" id="ENOG502QSSM">
    <property type="taxonomic scope" value="Eukaryota"/>
</dbReference>
<keyword evidence="4" id="KW-0472">Membrane</keyword>
<dbReference type="PANTHER" id="PTHR31422:SF1">
    <property type="entry name" value="GTD-BINDING DOMAIN-CONTAINING PROTEIN"/>
    <property type="match status" value="1"/>
</dbReference>
<dbReference type="EMBL" id="KE343829">
    <property type="protein sequence ID" value="EXB42924.1"/>
    <property type="molecule type" value="Genomic_DNA"/>
</dbReference>
<dbReference type="STRING" id="981085.W9R993"/>
<dbReference type="GO" id="GO:0016020">
    <property type="term" value="C:membrane"/>
    <property type="evidence" value="ECO:0007669"/>
    <property type="project" value="UniProtKB-SubCell"/>
</dbReference>
<feature type="compositionally biased region" description="Basic and acidic residues" evidence="6">
    <location>
        <begin position="164"/>
        <end position="177"/>
    </location>
</feature>
<evidence type="ECO:0000313" key="8">
    <source>
        <dbReference type="EMBL" id="EXB42924.1"/>
    </source>
</evidence>
<feature type="coiled-coil region" evidence="5">
    <location>
        <begin position="383"/>
        <end position="435"/>
    </location>
</feature>
<evidence type="ECO:0000313" key="9">
    <source>
        <dbReference type="Proteomes" id="UP000030645"/>
    </source>
</evidence>
<evidence type="ECO:0000256" key="1">
    <source>
        <dbReference type="ARBA" id="ARBA00004370"/>
    </source>
</evidence>
<keyword evidence="9" id="KW-1185">Reference proteome</keyword>
<evidence type="ECO:0000256" key="3">
    <source>
        <dbReference type="ARBA" id="ARBA00022989"/>
    </source>
</evidence>
<dbReference type="AlphaFoldDB" id="W9R993"/>
<dbReference type="GO" id="GO:0080115">
    <property type="term" value="F:myosin XI tail binding"/>
    <property type="evidence" value="ECO:0007669"/>
    <property type="project" value="UniProtKB-ARBA"/>
</dbReference>
<evidence type="ECO:0000256" key="6">
    <source>
        <dbReference type="SAM" id="MobiDB-lite"/>
    </source>
</evidence>
<dbReference type="PANTHER" id="PTHR31422">
    <property type="entry name" value="BNAANNG28530D PROTEIN"/>
    <property type="match status" value="1"/>
</dbReference>
<comment type="subcellular location">
    <subcellularLocation>
        <location evidence="1">Membrane</location>
    </subcellularLocation>
</comment>
<evidence type="ECO:0000256" key="5">
    <source>
        <dbReference type="SAM" id="Coils"/>
    </source>
</evidence>